<dbReference type="Proteomes" id="UP000199026">
    <property type="component" value="Unassembled WGS sequence"/>
</dbReference>
<name>A0A1H3NAU2_9RHOB</name>
<organism evidence="2 3">
    <name type="scientific">Lentibacter algarum</name>
    <dbReference type="NCBI Taxonomy" id="576131"/>
    <lineage>
        <taxon>Bacteria</taxon>
        <taxon>Pseudomonadati</taxon>
        <taxon>Pseudomonadota</taxon>
        <taxon>Alphaproteobacteria</taxon>
        <taxon>Rhodobacterales</taxon>
        <taxon>Roseobacteraceae</taxon>
        <taxon>Lentibacter</taxon>
    </lineage>
</organism>
<dbReference type="STRING" id="576131.SAMN05444486_10623"/>
<evidence type="ECO:0000256" key="1">
    <source>
        <dbReference type="SAM" id="Phobius"/>
    </source>
</evidence>
<accession>A0A1H3NAU2</accession>
<gene>
    <name evidence="2" type="ORF">SAMN05444486_10623</name>
</gene>
<dbReference type="AlphaFoldDB" id="A0A1H3NAU2"/>
<feature type="transmembrane region" description="Helical" evidence="1">
    <location>
        <begin position="6"/>
        <end position="27"/>
    </location>
</feature>
<proteinExistence type="predicted"/>
<keyword evidence="3" id="KW-1185">Reference proteome</keyword>
<protein>
    <submittedName>
        <fullName evidence="2">Uncharacterized protein</fullName>
    </submittedName>
</protein>
<dbReference type="RefSeq" id="WP_089894295.1">
    <property type="nucleotide sequence ID" value="NZ_FNPR01000006.1"/>
</dbReference>
<dbReference type="OrthoDB" id="7862777at2"/>
<dbReference type="EMBL" id="FNPR01000006">
    <property type="protein sequence ID" value="SDY85595.1"/>
    <property type="molecule type" value="Genomic_DNA"/>
</dbReference>
<keyword evidence="1" id="KW-1133">Transmembrane helix</keyword>
<keyword evidence="1" id="KW-0812">Transmembrane</keyword>
<keyword evidence="1" id="KW-0472">Membrane</keyword>
<evidence type="ECO:0000313" key="3">
    <source>
        <dbReference type="Proteomes" id="UP000199026"/>
    </source>
</evidence>
<evidence type="ECO:0000313" key="2">
    <source>
        <dbReference type="EMBL" id="SDY85595.1"/>
    </source>
</evidence>
<dbReference type="GeneID" id="78125848"/>
<sequence>MLPKPSLSLLRLICVVMFGGLIAFAGLPDSARGHAGNSDSSYADHGSKEDLDHHAEVAASFGHCHPGLDCFTAAAFLLTPVQPGPAETGKSEIWLTWLAGESWTPLSDKPPPRSQS</sequence>
<reference evidence="2 3" key="1">
    <citation type="submission" date="2016-10" db="EMBL/GenBank/DDBJ databases">
        <authorList>
            <person name="de Groot N.N."/>
        </authorList>
    </citation>
    <scope>NUCLEOTIDE SEQUENCE [LARGE SCALE GENOMIC DNA]</scope>
    <source>
        <strain evidence="2 3">DSM 24677</strain>
    </source>
</reference>